<dbReference type="InterPro" id="IPR013783">
    <property type="entry name" value="Ig-like_fold"/>
</dbReference>
<evidence type="ECO:0000259" key="5">
    <source>
        <dbReference type="Pfam" id="PF08531"/>
    </source>
</evidence>
<evidence type="ECO:0000259" key="7">
    <source>
        <dbReference type="Pfam" id="PF17390"/>
    </source>
</evidence>
<dbReference type="OrthoDB" id="9761045at2"/>
<dbReference type="InterPro" id="IPR016007">
    <property type="entry name" value="Alpha_rhamnosid"/>
</dbReference>
<dbReference type="InterPro" id="IPR008902">
    <property type="entry name" value="Rhamnosid_concanavalin"/>
</dbReference>
<evidence type="ECO:0000259" key="4">
    <source>
        <dbReference type="Pfam" id="PF05592"/>
    </source>
</evidence>
<dbReference type="InterPro" id="IPR035398">
    <property type="entry name" value="Bac_rhamnosid_C"/>
</dbReference>
<dbReference type="EMBL" id="SOCP01000005">
    <property type="protein sequence ID" value="TDV51911.1"/>
    <property type="molecule type" value="Genomic_DNA"/>
</dbReference>
<evidence type="ECO:0000256" key="3">
    <source>
        <dbReference type="ARBA" id="ARBA00022801"/>
    </source>
</evidence>
<evidence type="ECO:0000313" key="9">
    <source>
        <dbReference type="Proteomes" id="UP000294927"/>
    </source>
</evidence>
<dbReference type="Pfam" id="PF17390">
    <property type="entry name" value="Bac_rhamnosid_C"/>
    <property type="match status" value="1"/>
</dbReference>
<dbReference type="PIRSF" id="PIRSF010631">
    <property type="entry name" value="A-rhamnsds"/>
    <property type="match status" value="1"/>
</dbReference>
<dbReference type="EC" id="3.2.1.40" evidence="2"/>
<dbReference type="Pfam" id="PF08531">
    <property type="entry name" value="Bac_rhamnosid_N"/>
    <property type="match status" value="1"/>
</dbReference>
<comment type="catalytic activity">
    <reaction evidence="1">
        <text>Hydrolysis of terminal non-reducing alpha-L-rhamnose residues in alpha-L-rhamnosides.</text>
        <dbReference type="EC" id="3.2.1.40"/>
    </reaction>
</comment>
<dbReference type="GO" id="GO:0030596">
    <property type="term" value="F:alpha-L-rhamnosidase activity"/>
    <property type="evidence" value="ECO:0007669"/>
    <property type="project" value="UniProtKB-EC"/>
</dbReference>
<dbReference type="Gene3D" id="1.50.10.10">
    <property type="match status" value="1"/>
</dbReference>
<dbReference type="AlphaFoldDB" id="A0A4V3FTM4"/>
<dbReference type="InterPro" id="IPR008979">
    <property type="entry name" value="Galactose-bd-like_sf"/>
</dbReference>
<organism evidence="8 9">
    <name type="scientific">Actinophytocola oryzae</name>
    <dbReference type="NCBI Taxonomy" id="502181"/>
    <lineage>
        <taxon>Bacteria</taxon>
        <taxon>Bacillati</taxon>
        <taxon>Actinomycetota</taxon>
        <taxon>Actinomycetes</taxon>
        <taxon>Pseudonocardiales</taxon>
        <taxon>Pseudonocardiaceae</taxon>
    </lineage>
</organism>
<dbReference type="Pfam" id="PF17389">
    <property type="entry name" value="Bac_rhamnosid6H"/>
    <property type="match status" value="1"/>
</dbReference>
<gene>
    <name evidence="8" type="ORF">CLV71_10540</name>
</gene>
<proteinExistence type="predicted"/>
<comment type="caution">
    <text evidence="8">The sequence shown here is derived from an EMBL/GenBank/DDBJ whole genome shotgun (WGS) entry which is preliminary data.</text>
</comment>
<dbReference type="Gene3D" id="2.60.420.10">
    <property type="entry name" value="Maltose phosphorylase, domain 3"/>
    <property type="match status" value="1"/>
</dbReference>
<evidence type="ECO:0000313" key="8">
    <source>
        <dbReference type="EMBL" id="TDV51911.1"/>
    </source>
</evidence>
<protein>
    <recommendedName>
        <fullName evidence="2">alpha-L-rhamnosidase</fullName>
        <ecNumber evidence="2">3.2.1.40</ecNumber>
    </recommendedName>
</protein>
<dbReference type="Pfam" id="PF25788">
    <property type="entry name" value="Ig_Rha78A_N"/>
    <property type="match status" value="1"/>
</dbReference>
<dbReference type="Gene3D" id="2.60.120.260">
    <property type="entry name" value="Galactose-binding domain-like"/>
    <property type="match status" value="2"/>
</dbReference>
<keyword evidence="9" id="KW-1185">Reference proteome</keyword>
<evidence type="ECO:0000259" key="6">
    <source>
        <dbReference type="Pfam" id="PF17389"/>
    </source>
</evidence>
<dbReference type="Pfam" id="PF05592">
    <property type="entry name" value="Bac_rhamnosid"/>
    <property type="match status" value="1"/>
</dbReference>
<dbReference type="InterPro" id="IPR013737">
    <property type="entry name" value="Bac_rhamnosid_N"/>
</dbReference>
<dbReference type="Gene3D" id="2.60.40.10">
    <property type="entry name" value="Immunoglobulins"/>
    <property type="match status" value="1"/>
</dbReference>
<accession>A0A4V3FTM4</accession>
<evidence type="ECO:0000256" key="1">
    <source>
        <dbReference type="ARBA" id="ARBA00001445"/>
    </source>
</evidence>
<feature type="domain" description="Bacterial alpha-L-rhamnosidase N-terminal" evidence="5">
    <location>
        <begin position="307"/>
        <end position="479"/>
    </location>
</feature>
<evidence type="ECO:0000256" key="2">
    <source>
        <dbReference type="ARBA" id="ARBA00012652"/>
    </source>
</evidence>
<feature type="domain" description="Alpha-L-rhamnosidase concanavalin-like" evidence="4">
    <location>
        <begin position="488"/>
        <end position="584"/>
    </location>
</feature>
<dbReference type="GO" id="GO:0005975">
    <property type="term" value="P:carbohydrate metabolic process"/>
    <property type="evidence" value="ECO:0007669"/>
    <property type="project" value="InterPro"/>
</dbReference>
<dbReference type="PANTHER" id="PTHR33307">
    <property type="entry name" value="ALPHA-RHAMNOSIDASE (EUROFUNG)"/>
    <property type="match status" value="1"/>
</dbReference>
<dbReference type="InterPro" id="IPR035396">
    <property type="entry name" value="Bac_rhamnosid6H"/>
</dbReference>
<sequence>MMVDRLRVNHLVDPVGIDDPTPVLSWRLGAPDGGHRQTAYQLRVDTGTVVWYTGKVVSGQSVNVPYDGPAPTSRQRFSWRVQVWDEQDVVSEWSKDAVWEMGLLAHADWHAHWIADPAAVPRIQDPLVIRFTARQTRFLRLDVTRLGRPLQEGWPDPVSRLQLAELQVFGGGTLLSQRKRVTASEAYTASGVWGPEFLTDGTLHSNADPRGYTSLERHQQDLDSSIWVEVDLGGSAVADEVRLYPRTDTHTPDGGVANFPESFTLQTRNAASDPWTVAFRGTGQAAPEPWRPPPGLPLLARTFTVDKPVTSARLYAVGLGVCELRLNGAKVGDAVLEPAYTDYRKRVVYSTYDVTSAVRTGDNTIGVMLGHGIQDVQGGTGRYTKFTGSLGFMKALVQLEVTHPDGTRTEVVSDGQWRAETGPTTFTNWFGGEDYDARREFPGWDGPGANHQTWRVAQDLGTPTEVLSAQEPPPVRVKETISAATGTEVAPGVWLYDMGRNLAGWPEVTLRGAAGRTAWLTPGEKLANGRVTQSEVGEPVYFRFTPATDEATWHPRFMYYGFRYLEISGLAAAPAPQDVRAHVLRADNVAVGTISTSNSTLNSVYTLVERAVASNMFSVLTDCPHREKLGWLEETHLLYDTVAASFDVASYYRAIARDIRDAQLDNGMVPDIAPEYTVFDGGFRDDPNWGGAMVMVPYKHYRTYGDVGPLRDGYQAMVRYMNYLASRADGHLLDYGLGDWGAADESTPVGLVVSSAYHRFATAMAEISDAVGEDATRYRTLAADIRVAFNAAYFDKAAGRYGSGSQSSNALPLAAGLVPDEHRATVLAALKADIANRGGHLSTGEVGLRALFDVLGEAGDADTVLTMALNATAPSYAAMLASGATTLPEFWDGRGSQNHFMMGAINDWSYRYLAGIRPVEPGYRRFVIAPLIPTSLDQVSASWEGPYGPIHSAWRKTATGVRLSVVVPANTEAEVRLPNENPLVLPGGTHELTSAD</sequence>
<dbReference type="Proteomes" id="UP000294927">
    <property type="component" value="Unassembled WGS sequence"/>
</dbReference>
<dbReference type="PANTHER" id="PTHR33307:SF11">
    <property type="entry name" value="ALPHA-L-RHAMNOSIDASE"/>
    <property type="match status" value="1"/>
</dbReference>
<dbReference type="InterPro" id="IPR008928">
    <property type="entry name" value="6-hairpin_glycosidase_sf"/>
</dbReference>
<feature type="domain" description="Alpha-L-rhamnosidase six-hairpin glycosidase" evidence="6">
    <location>
        <begin position="591"/>
        <end position="912"/>
    </location>
</feature>
<reference evidence="8 9" key="1">
    <citation type="submission" date="2019-03" db="EMBL/GenBank/DDBJ databases">
        <title>Genomic Encyclopedia of Archaeal and Bacterial Type Strains, Phase II (KMG-II): from individual species to whole genera.</title>
        <authorList>
            <person name="Goeker M."/>
        </authorList>
    </citation>
    <scope>NUCLEOTIDE SEQUENCE [LARGE SCALE GENOMIC DNA]</scope>
    <source>
        <strain evidence="8 9">DSM 45499</strain>
    </source>
</reference>
<dbReference type="SUPFAM" id="SSF48208">
    <property type="entry name" value="Six-hairpin glycosidases"/>
    <property type="match status" value="1"/>
</dbReference>
<name>A0A4V3FTM4_9PSEU</name>
<feature type="domain" description="Alpha-L-rhamnosidase C-terminal" evidence="7">
    <location>
        <begin position="915"/>
        <end position="981"/>
    </location>
</feature>
<dbReference type="SUPFAM" id="SSF49785">
    <property type="entry name" value="Galactose-binding domain-like"/>
    <property type="match status" value="1"/>
</dbReference>
<dbReference type="InterPro" id="IPR012341">
    <property type="entry name" value="6hp_glycosidase-like_sf"/>
</dbReference>
<keyword evidence="3" id="KW-0378">Hydrolase</keyword>